<dbReference type="GO" id="GO:0030632">
    <property type="term" value="P:D-alanine biosynthetic process"/>
    <property type="evidence" value="ECO:0007669"/>
    <property type="project" value="UniProtKB-UniRule"/>
</dbReference>
<dbReference type="PROSITE" id="PS00395">
    <property type="entry name" value="ALANINE_RACEMASE"/>
    <property type="match status" value="1"/>
</dbReference>
<dbReference type="UniPathway" id="UPA00042">
    <property type="reaction ID" value="UER00497"/>
</dbReference>
<dbReference type="Gene3D" id="3.20.20.10">
    <property type="entry name" value="Alanine racemase"/>
    <property type="match status" value="1"/>
</dbReference>
<evidence type="ECO:0000256" key="3">
    <source>
        <dbReference type="ARBA" id="ARBA00023235"/>
    </source>
</evidence>
<feature type="binding site" evidence="4 6">
    <location>
        <position position="135"/>
    </location>
    <ligand>
        <name>substrate</name>
    </ligand>
</feature>
<evidence type="ECO:0000256" key="5">
    <source>
        <dbReference type="PIRSR" id="PIRSR600821-50"/>
    </source>
</evidence>
<comment type="catalytic activity">
    <reaction evidence="4">
        <text>L-alanine = D-alanine</text>
        <dbReference type="Rhea" id="RHEA:20249"/>
        <dbReference type="ChEBI" id="CHEBI:57416"/>
        <dbReference type="ChEBI" id="CHEBI:57972"/>
        <dbReference type="EC" id="5.1.1.1"/>
    </reaction>
</comment>
<comment type="similarity">
    <text evidence="4">Belongs to the alanine racemase family.</text>
</comment>
<feature type="binding site" evidence="4 6">
    <location>
        <position position="312"/>
    </location>
    <ligand>
        <name>substrate</name>
    </ligand>
</feature>
<dbReference type="CDD" id="cd00430">
    <property type="entry name" value="PLPDE_III_AR"/>
    <property type="match status" value="1"/>
</dbReference>
<keyword evidence="3 4" id="KW-0413">Isomerase</keyword>
<organism evidence="8 9">
    <name type="scientific">Propionispira arboris</name>
    <dbReference type="NCBI Taxonomy" id="84035"/>
    <lineage>
        <taxon>Bacteria</taxon>
        <taxon>Bacillati</taxon>
        <taxon>Bacillota</taxon>
        <taxon>Negativicutes</taxon>
        <taxon>Selenomonadales</taxon>
        <taxon>Selenomonadaceae</taxon>
        <taxon>Propionispira</taxon>
    </lineage>
</organism>
<name>A0A1H6TPS6_9FIRM</name>
<dbReference type="SUPFAM" id="SSF51419">
    <property type="entry name" value="PLP-binding barrel"/>
    <property type="match status" value="1"/>
</dbReference>
<dbReference type="Pfam" id="PF00842">
    <property type="entry name" value="Ala_racemase_C"/>
    <property type="match status" value="1"/>
</dbReference>
<proteinExistence type="inferred from homology"/>
<protein>
    <recommendedName>
        <fullName evidence="4">Alanine racemase</fullName>
        <ecNumber evidence="4">5.1.1.1</ecNumber>
    </recommendedName>
</protein>
<dbReference type="AlphaFoldDB" id="A0A1H6TPS6"/>
<evidence type="ECO:0000259" key="7">
    <source>
        <dbReference type="SMART" id="SM01005"/>
    </source>
</evidence>
<evidence type="ECO:0000256" key="2">
    <source>
        <dbReference type="ARBA" id="ARBA00022898"/>
    </source>
</evidence>
<dbReference type="GO" id="GO:0030170">
    <property type="term" value="F:pyridoxal phosphate binding"/>
    <property type="evidence" value="ECO:0007669"/>
    <property type="project" value="UniProtKB-UniRule"/>
</dbReference>
<evidence type="ECO:0000256" key="4">
    <source>
        <dbReference type="HAMAP-Rule" id="MF_01201"/>
    </source>
</evidence>
<comment type="pathway">
    <text evidence="4">Amino-acid biosynthesis; D-alanine biosynthesis; D-alanine from L-alanine: step 1/1.</text>
</comment>
<dbReference type="RefSeq" id="WP_091828288.1">
    <property type="nucleotide sequence ID" value="NZ_FNZK01000001.1"/>
</dbReference>
<comment type="cofactor">
    <cofactor evidence="1 4 5">
        <name>pyridoxal 5'-phosphate</name>
        <dbReference type="ChEBI" id="CHEBI:597326"/>
    </cofactor>
</comment>
<dbReference type="SUPFAM" id="SSF50621">
    <property type="entry name" value="Alanine racemase C-terminal domain-like"/>
    <property type="match status" value="1"/>
</dbReference>
<dbReference type="GO" id="GO:0008784">
    <property type="term" value="F:alanine racemase activity"/>
    <property type="evidence" value="ECO:0007669"/>
    <property type="project" value="UniProtKB-UniRule"/>
</dbReference>
<dbReference type="GO" id="GO:0009252">
    <property type="term" value="P:peptidoglycan biosynthetic process"/>
    <property type="evidence" value="ECO:0007669"/>
    <property type="project" value="TreeGrafter"/>
</dbReference>
<evidence type="ECO:0000313" key="9">
    <source>
        <dbReference type="Proteomes" id="UP000199662"/>
    </source>
</evidence>
<reference evidence="9" key="1">
    <citation type="submission" date="2016-10" db="EMBL/GenBank/DDBJ databases">
        <authorList>
            <person name="Varghese N."/>
            <person name="Submissions S."/>
        </authorList>
    </citation>
    <scope>NUCLEOTIDE SEQUENCE [LARGE SCALE GENOMIC DNA]</scope>
    <source>
        <strain evidence="9">DSM 2179</strain>
    </source>
</reference>
<evidence type="ECO:0000256" key="1">
    <source>
        <dbReference type="ARBA" id="ARBA00001933"/>
    </source>
</evidence>
<keyword evidence="2 4" id="KW-0663">Pyridoxal phosphate</keyword>
<dbReference type="PANTHER" id="PTHR30511:SF0">
    <property type="entry name" value="ALANINE RACEMASE, CATABOLIC-RELATED"/>
    <property type="match status" value="1"/>
</dbReference>
<dbReference type="InterPro" id="IPR001608">
    <property type="entry name" value="Ala_racemase_N"/>
</dbReference>
<dbReference type="EMBL" id="FNZK01000001">
    <property type="protein sequence ID" value="SEI77732.1"/>
    <property type="molecule type" value="Genomic_DNA"/>
</dbReference>
<dbReference type="InterPro" id="IPR020622">
    <property type="entry name" value="Ala_racemase_pyridoxalP-BS"/>
</dbReference>
<dbReference type="EC" id="5.1.1.1" evidence="4"/>
<dbReference type="InterPro" id="IPR009006">
    <property type="entry name" value="Ala_racemase/Decarboxylase_C"/>
</dbReference>
<dbReference type="GO" id="GO:0005829">
    <property type="term" value="C:cytosol"/>
    <property type="evidence" value="ECO:0007669"/>
    <property type="project" value="TreeGrafter"/>
</dbReference>
<dbReference type="InterPro" id="IPR000821">
    <property type="entry name" value="Ala_racemase"/>
</dbReference>
<dbReference type="HAMAP" id="MF_01201">
    <property type="entry name" value="Ala_racemase"/>
    <property type="match status" value="1"/>
</dbReference>
<keyword evidence="9" id="KW-1185">Reference proteome</keyword>
<gene>
    <name evidence="8" type="ORF">SAMN05660742_10113</name>
</gene>
<dbReference type="SMART" id="SM01005">
    <property type="entry name" value="Ala_racemase_C"/>
    <property type="match status" value="1"/>
</dbReference>
<dbReference type="Gene3D" id="2.40.37.10">
    <property type="entry name" value="Lyase, Ornithine Decarboxylase, Chain A, domain 1"/>
    <property type="match status" value="1"/>
</dbReference>
<dbReference type="InterPro" id="IPR011079">
    <property type="entry name" value="Ala_racemase_C"/>
</dbReference>
<dbReference type="PANTHER" id="PTHR30511">
    <property type="entry name" value="ALANINE RACEMASE"/>
    <property type="match status" value="1"/>
</dbReference>
<feature type="active site" description="Proton acceptor; specific for L-alanine" evidence="4">
    <location>
        <position position="264"/>
    </location>
</feature>
<accession>A0A1H6TPS6</accession>
<dbReference type="InterPro" id="IPR029066">
    <property type="entry name" value="PLP-binding_barrel"/>
</dbReference>
<dbReference type="STRING" id="84035.SAMN05660742_10113"/>
<feature type="domain" description="Alanine racemase C-terminal" evidence="7">
    <location>
        <begin position="243"/>
        <end position="368"/>
    </location>
</feature>
<dbReference type="Proteomes" id="UP000199662">
    <property type="component" value="Unassembled WGS sequence"/>
</dbReference>
<dbReference type="FunFam" id="3.20.20.10:FF:000002">
    <property type="entry name" value="Alanine racemase"/>
    <property type="match status" value="1"/>
</dbReference>
<evidence type="ECO:0000256" key="6">
    <source>
        <dbReference type="PIRSR" id="PIRSR600821-52"/>
    </source>
</evidence>
<dbReference type="PRINTS" id="PR00992">
    <property type="entry name" value="ALARACEMASE"/>
</dbReference>
<evidence type="ECO:0000313" key="8">
    <source>
        <dbReference type="EMBL" id="SEI77732.1"/>
    </source>
</evidence>
<sequence>MPNRAVWAEVDLAAIEHNIREIKKKVHGGAKFCAVIKANAYGHGVIPVARTAIAAGADYLAVAILNEAVELRDAGFTEPVLILGFTPLEQSGILVDRGITQTVFSYEAAEALSKEAVLQKKTAKIHLKIDTGMSRIGILPEDAGELARKIQQLPHIELEGLFSHFALADSRDKSFANEQLQRFQTAIDLIEKQGIDIPLKHIANSAATLEMPQAHFDMVRAGIILYGLWPSDEVERCVDLHPAMVLKAKIAYLKELKKGQSIGYGRTFITNRDSLIATLPIGYADGYTRLFSGKAQIEIAGERAFLVGRICMDQCMIDVTDLETVHNGDEVVLFGSATLPMDEAAAWLGTINYELACMVSSRVPRIYR</sequence>
<dbReference type="NCBIfam" id="TIGR00492">
    <property type="entry name" value="alr"/>
    <property type="match status" value="1"/>
</dbReference>
<comment type="function">
    <text evidence="4">Catalyzes the interconversion of L-alanine and D-alanine. May also act on other amino acids.</text>
</comment>
<feature type="active site" description="Proton acceptor; specific for D-alanine" evidence="4">
    <location>
        <position position="37"/>
    </location>
</feature>
<dbReference type="Pfam" id="PF01168">
    <property type="entry name" value="Ala_racemase_N"/>
    <property type="match status" value="1"/>
</dbReference>
<feature type="modified residue" description="N6-(pyridoxal phosphate)lysine" evidence="4 5">
    <location>
        <position position="37"/>
    </location>
</feature>